<dbReference type="KEGG" id="lit:FPZ52_05910"/>
<sequence length="266" mass="29399">MNQRVTISPGLCSVTFRHLSPDEIIALCADTGIEAIEWGMDLHLPPGDIAHARKIGRRCAGAGIALPTVGSYVRCEDNNPDELKPVLESANAVGARSVRIWAGTAGSAEISAEHRARTIDTIRDYCDLAQDAGLVLSLEYHGNTLTDTLQSTLDTLATVNHPALTSYWQPRKAGPIEKAMIEVESLHEYLSHIHCFHWESYQNRYALSDGRNYWKTLFTHLANIAMAGPDETRWAFLEFVRGDDPDQFREDAATLIALLEEVNVSG</sequence>
<organism evidence="2 3">
    <name type="scientific">Qingshengfaniella alkalisoli</name>
    <dbReference type="NCBI Taxonomy" id="2599296"/>
    <lineage>
        <taxon>Bacteria</taxon>
        <taxon>Pseudomonadati</taxon>
        <taxon>Pseudomonadota</taxon>
        <taxon>Alphaproteobacteria</taxon>
        <taxon>Rhodobacterales</taxon>
        <taxon>Paracoccaceae</taxon>
        <taxon>Qingshengfaniella</taxon>
    </lineage>
</organism>
<proteinExistence type="predicted"/>
<keyword evidence="3" id="KW-1185">Reference proteome</keyword>
<protein>
    <submittedName>
        <fullName evidence="2">Sugar phosphate isomerase/epimerase</fullName>
    </submittedName>
</protein>
<dbReference type="SUPFAM" id="SSF51658">
    <property type="entry name" value="Xylose isomerase-like"/>
    <property type="match status" value="1"/>
</dbReference>
<dbReference type="Gene3D" id="3.20.20.150">
    <property type="entry name" value="Divalent-metal-dependent TIM barrel enzymes"/>
    <property type="match status" value="1"/>
</dbReference>
<dbReference type="PANTHER" id="PTHR12110">
    <property type="entry name" value="HYDROXYPYRUVATE ISOMERASE"/>
    <property type="match status" value="1"/>
</dbReference>
<dbReference type="RefSeq" id="WP_146364593.1">
    <property type="nucleotide sequence ID" value="NZ_CP042261.1"/>
</dbReference>
<accession>A0A5B8IUV0</accession>
<dbReference type="Pfam" id="PF01261">
    <property type="entry name" value="AP_endonuc_2"/>
    <property type="match status" value="1"/>
</dbReference>
<dbReference type="OrthoDB" id="9815124at2"/>
<dbReference type="GO" id="GO:0016853">
    <property type="term" value="F:isomerase activity"/>
    <property type="evidence" value="ECO:0007669"/>
    <property type="project" value="UniProtKB-KW"/>
</dbReference>
<dbReference type="Proteomes" id="UP000318483">
    <property type="component" value="Chromosome"/>
</dbReference>
<evidence type="ECO:0000313" key="2">
    <source>
        <dbReference type="EMBL" id="QDY69213.1"/>
    </source>
</evidence>
<keyword evidence="2" id="KW-0413">Isomerase</keyword>
<dbReference type="InterPro" id="IPR013022">
    <property type="entry name" value="Xyl_isomerase-like_TIM-brl"/>
</dbReference>
<dbReference type="PANTHER" id="PTHR12110:SF41">
    <property type="entry name" value="INOSOSE DEHYDRATASE"/>
    <property type="match status" value="1"/>
</dbReference>
<evidence type="ECO:0000313" key="3">
    <source>
        <dbReference type="Proteomes" id="UP000318483"/>
    </source>
</evidence>
<dbReference type="EMBL" id="CP042261">
    <property type="protein sequence ID" value="QDY69213.1"/>
    <property type="molecule type" value="Genomic_DNA"/>
</dbReference>
<dbReference type="InterPro" id="IPR050312">
    <property type="entry name" value="IolE/XylAMocC-like"/>
</dbReference>
<gene>
    <name evidence="2" type="ORF">FPZ52_05910</name>
</gene>
<feature type="domain" description="Xylose isomerase-like TIM barrel" evidence="1">
    <location>
        <begin position="25"/>
        <end position="229"/>
    </location>
</feature>
<evidence type="ECO:0000259" key="1">
    <source>
        <dbReference type="Pfam" id="PF01261"/>
    </source>
</evidence>
<reference evidence="2 3" key="1">
    <citation type="submission" date="2019-07" db="EMBL/GenBank/DDBJ databases">
        <title>Litoreibacter alkalisoli sp. nov., isolated from saline-alkaline soil.</title>
        <authorList>
            <person name="Wang S."/>
            <person name="Xu L."/>
            <person name="Xing Y.-T."/>
            <person name="Sun J.-Q."/>
        </authorList>
    </citation>
    <scope>NUCLEOTIDE SEQUENCE [LARGE SCALE GENOMIC DNA]</scope>
    <source>
        <strain evidence="2 3">LN3S51</strain>
    </source>
</reference>
<dbReference type="AlphaFoldDB" id="A0A5B8IUV0"/>
<name>A0A5B8IUV0_9RHOB</name>
<dbReference type="InterPro" id="IPR036237">
    <property type="entry name" value="Xyl_isomerase-like_sf"/>
</dbReference>